<dbReference type="PANTHER" id="PTHR43798:SF31">
    <property type="entry name" value="AB HYDROLASE SUPERFAMILY PROTEIN YCLE"/>
    <property type="match status" value="1"/>
</dbReference>
<evidence type="ECO:0000256" key="1">
    <source>
        <dbReference type="ARBA" id="ARBA00022801"/>
    </source>
</evidence>
<name>A0A0E3B8V4_9BURK</name>
<dbReference type="SUPFAM" id="SSF53474">
    <property type="entry name" value="alpha/beta-Hydrolases"/>
    <property type="match status" value="1"/>
</dbReference>
<dbReference type="Gene3D" id="3.40.50.1820">
    <property type="entry name" value="alpha/beta hydrolase"/>
    <property type="match status" value="1"/>
</dbReference>
<dbReference type="InterPro" id="IPR029058">
    <property type="entry name" value="AB_hydrolase_fold"/>
</dbReference>
<feature type="domain" description="AB hydrolase-1" evidence="2">
    <location>
        <begin position="31"/>
        <end position="263"/>
    </location>
</feature>
<protein>
    <submittedName>
        <fullName evidence="3">2-hydroxy-6-oxo-2,4-heptadienoate hydrolase</fullName>
    </submittedName>
</protein>
<dbReference type="PANTHER" id="PTHR43798">
    <property type="entry name" value="MONOACYLGLYCEROL LIPASE"/>
    <property type="match status" value="1"/>
</dbReference>
<dbReference type="AlphaFoldDB" id="A0A0E3B8V4"/>
<sequence length="285" mass="31092">MSATASNPEIGHSIEAAGIRTNYHDLGSGHPLLMIHGSGPGVSAWANWRLVMPELARQARVIAPDMVGFGFTDRPAGQRYDMDSWVRQAVGLLDALGIEKTDLVGNSFGGALALALAIRHPQRVRRLVLMGSVGVHFPITQGLDAVWGYTPSVQNMRAIMGYFAFNQGLMSDDLARMRYEASTRPGFQESFSAMFPAPRQRWVDAMASPESAIRALPHETLIVHGREDQVIPLQTSLTLSQWIPNSQLHVFGHCGHWTQIEHAARFAQLVSNFLAEADAQGAASA</sequence>
<dbReference type="InterPro" id="IPR000073">
    <property type="entry name" value="AB_hydrolase_1"/>
</dbReference>
<dbReference type="EMBL" id="AWTN01000117">
    <property type="protein sequence ID" value="KGG85662.1"/>
    <property type="molecule type" value="Genomic_DNA"/>
</dbReference>
<dbReference type="Proteomes" id="UP000029567">
    <property type="component" value="Unassembled WGS sequence"/>
</dbReference>
<dbReference type="Pfam" id="PF00561">
    <property type="entry name" value="Abhydrolase_1"/>
    <property type="match status" value="1"/>
</dbReference>
<dbReference type="PRINTS" id="PR00111">
    <property type="entry name" value="ABHYDROLASE"/>
</dbReference>
<comment type="caution">
    <text evidence="3">The sequence shown here is derived from an EMBL/GenBank/DDBJ whole genome shotgun (WGS) entry which is preliminary data.</text>
</comment>
<dbReference type="GO" id="GO:0016787">
    <property type="term" value="F:hydrolase activity"/>
    <property type="evidence" value="ECO:0007669"/>
    <property type="project" value="UniProtKB-KW"/>
</dbReference>
<evidence type="ECO:0000313" key="3">
    <source>
        <dbReference type="EMBL" id="KGG85662.1"/>
    </source>
</evidence>
<proteinExistence type="predicted"/>
<keyword evidence="1 3" id="KW-0378">Hydrolase</keyword>
<organism evidence="3 4">
    <name type="scientific">Comamonas thiooxydans</name>
    <dbReference type="NCBI Taxonomy" id="363952"/>
    <lineage>
        <taxon>Bacteria</taxon>
        <taxon>Pseudomonadati</taxon>
        <taxon>Pseudomonadota</taxon>
        <taxon>Betaproteobacteria</taxon>
        <taxon>Burkholderiales</taxon>
        <taxon>Comamonadaceae</taxon>
        <taxon>Comamonas</taxon>
    </lineage>
</organism>
<dbReference type="InterPro" id="IPR050266">
    <property type="entry name" value="AB_hydrolase_sf"/>
</dbReference>
<gene>
    <name evidence="3" type="ORF">P245_22515</name>
</gene>
<dbReference type="GO" id="GO:0016020">
    <property type="term" value="C:membrane"/>
    <property type="evidence" value="ECO:0007669"/>
    <property type="project" value="TreeGrafter"/>
</dbReference>
<dbReference type="RefSeq" id="WP_034382463.1">
    <property type="nucleotide sequence ID" value="NZ_AWTN01000117.1"/>
</dbReference>
<reference evidence="3 4" key="1">
    <citation type="submission" date="2013-09" db="EMBL/GenBank/DDBJ databases">
        <title>High correlation between genotypes and phenotypes of environmental bacteria Comamonas testosteroni strains.</title>
        <authorList>
            <person name="Liu L."/>
            <person name="Zhu W."/>
            <person name="Xia X."/>
            <person name="Xu B."/>
            <person name="Luo M."/>
            <person name="Wang G."/>
        </authorList>
    </citation>
    <scope>NUCLEOTIDE SEQUENCE [LARGE SCALE GENOMIC DNA]</scope>
    <source>
        <strain evidence="3 4">JL14</strain>
    </source>
</reference>
<evidence type="ECO:0000313" key="4">
    <source>
        <dbReference type="Proteomes" id="UP000029567"/>
    </source>
</evidence>
<evidence type="ECO:0000259" key="2">
    <source>
        <dbReference type="Pfam" id="PF00561"/>
    </source>
</evidence>
<accession>A0A0E3B8V4</accession>